<sequence length="14" mass="1790">MERKLRFKLVTGRR</sequence>
<gene>
    <name evidence="2" type="ORF">CFP56_011838</name>
    <name evidence="1" type="ORF">CFP56_043602</name>
</gene>
<evidence type="ECO:0000313" key="3">
    <source>
        <dbReference type="Proteomes" id="UP000237347"/>
    </source>
</evidence>
<dbReference type="EMBL" id="PKMF04000195">
    <property type="protein sequence ID" value="KAK7843888.1"/>
    <property type="molecule type" value="Genomic_DNA"/>
</dbReference>
<evidence type="ECO:0000313" key="1">
    <source>
        <dbReference type="EMBL" id="KAK7816792.1"/>
    </source>
</evidence>
<organism evidence="1 3">
    <name type="scientific">Quercus suber</name>
    <name type="common">Cork oak</name>
    <dbReference type="NCBI Taxonomy" id="58331"/>
    <lineage>
        <taxon>Eukaryota</taxon>
        <taxon>Viridiplantae</taxon>
        <taxon>Streptophyta</taxon>
        <taxon>Embryophyta</taxon>
        <taxon>Tracheophyta</taxon>
        <taxon>Spermatophyta</taxon>
        <taxon>Magnoliopsida</taxon>
        <taxon>eudicotyledons</taxon>
        <taxon>Gunneridae</taxon>
        <taxon>Pentapetalae</taxon>
        <taxon>rosids</taxon>
        <taxon>fabids</taxon>
        <taxon>Fagales</taxon>
        <taxon>Fagaceae</taxon>
        <taxon>Quercus</taxon>
    </lineage>
</organism>
<dbReference type="Proteomes" id="UP000237347">
    <property type="component" value="Unassembled WGS sequence"/>
</dbReference>
<reference evidence="1" key="3">
    <citation type="submission" date="2023-07" db="EMBL/GenBank/DDBJ databases">
        <title>An improved reference 1 genome and first organelle genomes of Quercus suber.</title>
        <authorList>
            <consortium name="Genosuber Consortium"/>
            <person name="Usie A."/>
            <person name="Serra O."/>
            <person name="Barros P."/>
        </authorList>
    </citation>
    <scope>NUCLEOTIDE SEQUENCE</scope>
    <source>
        <strain evidence="1">HL8</strain>
        <tissue evidence="1">Leaves</tissue>
    </source>
</reference>
<evidence type="ECO:0000313" key="2">
    <source>
        <dbReference type="EMBL" id="KAK7843888.1"/>
    </source>
</evidence>
<comment type="caution">
    <text evidence="1">The sequence shown here is derived from an EMBL/GenBank/DDBJ whole genome shotgun (WGS) entry which is preliminary data.</text>
</comment>
<protein>
    <submittedName>
        <fullName evidence="1">Uncharacterized protein</fullName>
    </submittedName>
</protein>
<reference evidence="1" key="1">
    <citation type="submission" date="2017-12" db="EMBL/GenBank/DDBJ databases">
        <authorList>
            <person name="Barbosa P."/>
            <person name="Usie A."/>
            <person name="Ramos A.M."/>
        </authorList>
    </citation>
    <scope>NUCLEOTIDE SEQUENCE</scope>
    <source>
        <strain evidence="1">HL8</strain>
        <tissue evidence="1">Leaves</tissue>
    </source>
</reference>
<keyword evidence="3" id="KW-1185">Reference proteome</keyword>
<dbReference type="EMBL" id="PKMF04000920">
    <property type="protein sequence ID" value="KAK7816792.1"/>
    <property type="molecule type" value="Genomic_DNA"/>
</dbReference>
<name>A0AAW0IR53_QUESU</name>
<proteinExistence type="predicted"/>
<accession>A0AAW0IR53</accession>
<reference evidence="1 3" key="2">
    <citation type="journal article" date="2018" name="Sci. Data">
        <title>The draft genome sequence of cork oak.</title>
        <authorList>
            <person name="Ramos A.M."/>
            <person name="Usie A."/>
            <person name="Barbosa P."/>
            <person name="Barros P.M."/>
            <person name="Capote T."/>
            <person name="Chaves I."/>
            <person name="Simoes F."/>
            <person name="Abreu I."/>
            <person name="Carrasquinho I."/>
            <person name="Faro C."/>
            <person name="Guimaraes J.B."/>
            <person name="Mendonca D."/>
            <person name="Nobrega F."/>
            <person name="Rodrigues L."/>
            <person name="Saibo N.J.M."/>
            <person name="Varela M.C."/>
            <person name="Egas C."/>
            <person name="Matos J."/>
            <person name="Miguel C.M."/>
            <person name="Oliveira M.M."/>
            <person name="Ricardo C.P."/>
            <person name="Goncalves S."/>
        </authorList>
    </citation>
    <scope>NUCLEOTIDE SEQUENCE [LARGE SCALE GENOMIC DNA]</scope>
    <source>
        <strain evidence="3">cv. HL8</strain>
        <strain evidence="1">HL8</strain>
    </source>
</reference>